<dbReference type="InterPro" id="IPR051605">
    <property type="entry name" value="CstA"/>
</dbReference>
<accession>X1LKQ3</accession>
<feature type="transmembrane region" description="Helical" evidence="6">
    <location>
        <begin position="222"/>
        <end position="243"/>
    </location>
</feature>
<dbReference type="GO" id="GO:0009267">
    <property type="term" value="P:cellular response to starvation"/>
    <property type="evidence" value="ECO:0007669"/>
    <property type="project" value="InterPro"/>
</dbReference>
<feature type="transmembrane region" description="Helical" evidence="6">
    <location>
        <begin position="61"/>
        <end position="80"/>
    </location>
</feature>
<gene>
    <name evidence="8" type="ORF">S06H3_14940</name>
</gene>
<comment type="caution">
    <text evidence="8">The sequence shown here is derived from an EMBL/GenBank/DDBJ whole genome shotgun (WGS) entry which is preliminary data.</text>
</comment>
<feature type="transmembrane region" description="Helical" evidence="6">
    <location>
        <begin position="161"/>
        <end position="179"/>
    </location>
</feature>
<comment type="subcellular location">
    <subcellularLocation>
        <location evidence="1">Cell membrane</location>
        <topology evidence="1">Multi-pass membrane protein</topology>
    </subcellularLocation>
</comment>
<feature type="transmembrane region" description="Helical" evidence="6">
    <location>
        <begin position="86"/>
        <end position="107"/>
    </location>
</feature>
<evidence type="ECO:0000256" key="6">
    <source>
        <dbReference type="SAM" id="Phobius"/>
    </source>
</evidence>
<reference evidence="8" key="1">
    <citation type="journal article" date="2014" name="Front. Microbiol.">
        <title>High frequency of phylogenetically diverse reductive dehalogenase-homologous genes in deep subseafloor sedimentary metagenomes.</title>
        <authorList>
            <person name="Kawai M."/>
            <person name="Futagami T."/>
            <person name="Toyoda A."/>
            <person name="Takaki Y."/>
            <person name="Nishi S."/>
            <person name="Hori S."/>
            <person name="Arai W."/>
            <person name="Tsubouchi T."/>
            <person name="Morono Y."/>
            <person name="Uchiyama I."/>
            <person name="Ito T."/>
            <person name="Fujiyama A."/>
            <person name="Inagaki F."/>
            <person name="Takami H."/>
        </authorList>
    </citation>
    <scope>NUCLEOTIDE SEQUENCE</scope>
    <source>
        <strain evidence="8">Expedition CK06-06</strain>
    </source>
</reference>
<protein>
    <recommendedName>
        <fullName evidence="7">CstA N-terminal domain-containing protein</fullName>
    </recommendedName>
</protein>
<dbReference type="InterPro" id="IPR003706">
    <property type="entry name" value="CstA_N"/>
</dbReference>
<proteinExistence type="predicted"/>
<dbReference type="PANTHER" id="PTHR30252:SF0">
    <property type="entry name" value="PEPTIDE TRANSPORTER CSTA"/>
    <property type="match status" value="1"/>
</dbReference>
<evidence type="ECO:0000256" key="4">
    <source>
        <dbReference type="ARBA" id="ARBA00022989"/>
    </source>
</evidence>
<name>X1LKQ3_9ZZZZ</name>
<sequence length="302" mass="33454">MNSVWIIILALIWFYIGYRVYGRFVEKRLKISDKNKTPASSRKEDIDYSPSTKPFLIGHHFASIAGAGPIIGPILAISYFGWGPVVLWVLLGAVLIGAMHDYTSLIASVRNKGKSVAVIAKKYLNSKAGWIFGLMIWLTLVLIITVFSVSAAESIVQKSDLVIPLLAITLIAIVLGFGVKKYKWNYKIASIIAIILVFFFVWLGNIIPLTLPIQNPILLRNIWITIIFAYAFVASIAPVWILLRPRDYLSAIQMVLILGLGFVAFFIARPVINAPSYISGSVFPIWPILFITVACGAISGFH</sequence>
<feature type="transmembrane region" description="Helical" evidence="6">
    <location>
        <begin position="128"/>
        <end position="149"/>
    </location>
</feature>
<dbReference type="EMBL" id="BARV01007326">
    <property type="protein sequence ID" value="GAI06426.1"/>
    <property type="molecule type" value="Genomic_DNA"/>
</dbReference>
<evidence type="ECO:0000256" key="5">
    <source>
        <dbReference type="ARBA" id="ARBA00023136"/>
    </source>
</evidence>
<dbReference type="GO" id="GO:0005886">
    <property type="term" value="C:plasma membrane"/>
    <property type="evidence" value="ECO:0007669"/>
    <property type="project" value="UniProtKB-SubCell"/>
</dbReference>
<evidence type="ECO:0000259" key="7">
    <source>
        <dbReference type="Pfam" id="PF02554"/>
    </source>
</evidence>
<evidence type="ECO:0000313" key="8">
    <source>
        <dbReference type="EMBL" id="GAI06426.1"/>
    </source>
</evidence>
<dbReference type="Pfam" id="PF02554">
    <property type="entry name" value="CstA"/>
    <property type="match status" value="1"/>
</dbReference>
<evidence type="ECO:0000256" key="1">
    <source>
        <dbReference type="ARBA" id="ARBA00004651"/>
    </source>
</evidence>
<feature type="domain" description="CstA N-terminal" evidence="7">
    <location>
        <begin position="2"/>
        <end position="302"/>
    </location>
</feature>
<keyword evidence="4 6" id="KW-1133">Transmembrane helix</keyword>
<dbReference type="AlphaFoldDB" id="X1LKQ3"/>
<dbReference type="PANTHER" id="PTHR30252">
    <property type="entry name" value="INNER MEMBRANE PEPTIDE TRANSPORTER"/>
    <property type="match status" value="1"/>
</dbReference>
<feature type="transmembrane region" description="Helical" evidence="6">
    <location>
        <begin position="6"/>
        <end position="22"/>
    </location>
</feature>
<feature type="transmembrane region" description="Helical" evidence="6">
    <location>
        <begin position="284"/>
        <end position="301"/>
    </location>
</feature>
<evidence type="ECO:0000256" key="2">
    <source>
        <dbReference type="ARBA" id="ARBA00022475"/>
    </source>
</evidence>
<keyword evidence="3 6" id="KW-0812">Transmembrane</keyword>
<evidence type="ECO:0000256" key="3">
    <source>
        <dbReference type="ARBA" id="ARBA00022692"/>
    </source>
</evidence>
<keyword evidence="2" id="KW-1003">Cell membrane</keyword>
<organism evidence="8">
    <name type="scientific">marine sediment metagenome</name>
    <dbReference type="NCBI Taxonomy" id="412755"/>
    <lineage>
        <taxon>unclassified sequences</taxon>
        <taxon>metagenomes</taxon>
        <taxon>ecological metagenomes</taxon>
    </lineage>
</organism>
<feature type="transmembrane region" description="Helical" evidence="6">
    <location>
        <begin position="255"/>
        <end position="272"/>
    </location>
</feature>
<dbReference type="Gene3D" id="1.20.1740.10">
    <property type="entry name" value="Amino acid/polyamine transporter I"/>
    <property type="match status" value="1"/>
</dbReference>
<keyword evidence="5 6" id="KW-0472">Membrane</keyword>
<feature type="transmembrane region" description="Helical" evidence="6">
    <location>
        <begin position="191"/>
        <end position="210"/>
    </location>
</feature>